<keyword evidence="1" id="KW-0812">Transmembrane</keyword>
<evidence type="ECO:0000256" key="1">
    <source>
        <dbReference type="SAM" id="Phobius"/>
    </source>
</evidence>
<keyword evidence="1" id="KW-1133">Transmembrane helix</keyword>
<dbReference type="AlphaFoldDB" id="A0A1T5NFX9"/>
<gene>
    <name evidence="2" type="ORF">SAMN05660461_1453</name>
</gene>
<accession>A0A1T5NFX9</accession>
<keyword evidence="3" id="KW-1185">Reference proteome</keyword>
<keyword evidence="1" id="KW-0472">Membrane</keyword>
<protein>
    <submittedName>
        <fullName evidence="2">Uncharacterized protein</fullName>
    </submittedName>
</protein>
<dbReference type="Proteomes" id="UP000190166">
    <property type="component" value="Unassembled WGS sequence"/>
</dbReference>
<evidence type="ECO:0000313" key="3">
    <source>
        <dbReference type="Proteomes" id="UP000190166"/>
    </source>
</evidence>
<sequence>MSNLKHQRLYVIINILAVCLLFLLLWVFMRQPRPVRNRLVTFIMFDPERVKQYPEVLRGPYPAKRNYQLIRLTGNNKADSLSLEYSRLVIHRMQQEHDTLNGIHLQFERGTRYWTLITALDILVQEGAQSYMVEPADIWFMIYPGDRE</sequence>
<evidence type="ECO:0000313" key="2">
    <source>
        <dbReference type="EMBL" id="SKC99346.1"/>
    </source>
</evidence>
<dbReference type="EMBL" id="FUZZ01000001">
    <property type="protein sequence ID" value="SKC99346.1"/>
    <property type="molecule type" value="Genomic_DNA"/>
</dbReference>
<reference evidence="2 3" key="1">
    <citation type="submission" date="2017-02" db="EMBL/GenBank/DDBJ databases">
        <authorList>
            <person name="Peterson S.W."/>
        </authorList>
    </citation>
    <scope>NUCLEOTIDE SEQUENCE [LARGE SCALE GENOMIC DNA]</scope>
    <source>
        <strain evidence="2 3">DSM 18108</strain>
    </source>
</reference>
<organism evidence="2 3">
    <name type="scientific">Chitinophaga ginsengisegetis</name>
    <dbReference type="NCBI Taxonomy" id="393003"/>
    <lineage>
        <taxon>Bacteria</taxon>
        <taxon>Pseudomonadati</taxon>
        <taxon>Bacteroidota</taxon>
        <taxon>Chitinophagia</taxon>
        <taxon>Chitinophagales</taxon>
        <taxon>Chitinophagaceae</taxon>
        <taxon>Chitinophaga</taxon>
    </lineage>
</organism>
<proteinExistence type="predicted"/>
<feature type="transmembrane region" description="Helical" evidence="1">
    <location>
        <begin position="9"/>
        <end position="29"/>
    </location>
</feature>
<name>A0A1T5NFX9_9BACT</name>